<dbReference type="Proteomes" id="UP001552299">
    <property type="component" value="Unassembled WGS sequence"/>
</dbReference>
<dbReference type="EMBL" id="JANQDX010000006">
    <property type="protein sequence ID" value="KAL0922822.1"/>
    <property type="molecule type" value="Genomic_DNA"/>
</dbReference>
<accession>A0ABD0VJU5</accession>
<feature type="compositionally biased region" description="Polar residues" evidence="1">
    <location>
        <begin position="131"/>
        <end position="143"/>
    </location>
</feature>
<dbReference type="AlphaFoldDB" id="A0ABD0VJU5"/>
<feature type="region of interest" description="Disordered" evidence="1">
    <location>
        <begin position="101"/>
        <end position="143"/>
    </location>
</feature>
<sequence>MLAIFRGKWREEQLLAAAVDEERVATTWNWDDHDRNIMVPFGGKPPGSEGPSRNCLPTVPFDDKTIDLWGLVEEALGKGESYLHSQRLSLLLPIKMSQLPLDRKGTSSKERSRSATKEPKKCAKKGRLPSQCASSSVAPDQRS</sequence>
<evidence type="ECO:0000313" key="2">
    <source>
        <dbReference type="EMBL" id="KAL0922822.1"/>
    </source>
</evidence>
<proteinExistence type="predicted"/>
<keyword evidence="3" id="KW-1185">Reference proteome</keyword>
<evidence type="ECO:0000313" key="3">
    <source>
        <dbReference type="Proteomes" id="UP001552299"/>
    </source>
</evidence>
<name>A0ABD0VJU5_DENTH</name>
<feature type="compositionally biased region" description="Basic and acidic residues" evidence="1">
    <location>
        <begin position="101"/>
        <end position="121"/>
    </location>
</feature>
<protein>
    <submittedName>
        <fullName evidence="2">Uncharacterized protein</fullName>
    </submittedName>
</protein>
<reference evidence="2 3" key="1">
    <citation type="journal article" date="2024" name="Plant Biotechnol. J.">
        <title>Dendrobium thyrsiflorum genome and its molecular insights into genes involved in important horticultural traits.</title>
        <authorList>
            <person name="Chen B."/>
            <person name="Wang J.Y."/>
            <person name="Zheng P.J."/>
            <person name="Li K.L."/>
            <person name="Liang Y.M."/>
            <person name="Chen X.F."/>
            <person name="Zhang C."/>
            <person name="Zhao X."/>
            <person name="He X."/>
            <person name="Zhang G.Q."/>
            <person name="Liu Z.J."/>
            <person name="Xu Q."/>
        </authorList>
    </citation>
    <scope>NUCLEOTIDE SEQUENCE [LARGE SCALE GENOMIC DNA]</scope>
    <source>
        <strain evidence="2">GZMU011</strain>
    </source>
</reference>
<gene>
    <name evidence="2" type="ORF">M5K25_006845</name>
</gene>
<comment type="caution">
    <text evidence="2">The sequence shown here is derived from an EMBL/GenBank/DDBJ whole genome shotgun (WGS) entry which is preliminary data.</text>
</comment>
<evidence type="ECO:0000256" key="1">
    <source>
        <dbReference type="SAM" id="MobiDB-lite"/>
    </source>
</evidence>
<organism evidence="2 3">
    <name type="scientific">Dendrobium thyrsiflorum</name>
    <name type="common">Pinecone-like raceme dendrobium</name>
    <name type="synonym">Orchid</name>
    <dbReference type="NCBI Taxonomy" id="117978"/>
    <lineage>
        <taxon>Eukaryota</taxon>
        <taxon>Viridiplantae</taxon>
        <taxon>Streptophyta</taxon>
        <taxon>Embryophyta</taxon>
        <taxon>Tracheophyta</taxon>
        <taxon>Spermatophyta</taxon>
        <taxon>Magnoliopsida</taxon>
        <taxon>Liliopsida</taxon>
        <taxon>Asparagales</taxon>
        <taxon>Orchidaceae</taxon>
        <taxon>Epidendroideae</taxon>
        <taxon>Malaxideae</taxon>
        <taxon>Dendrobiinae</taxon>
        <taxon>Dendrobium</taxon>
    </lineage>
</organism>